<evidence type="ECO:0000259" key="5">
    <source>
        <dbReference type="PROSITE" id="PS50931"/>
    </source>
</evidence>
<dbReference type="SUPFAM" id="SSF46785">
    <property type="entry name" value="Winged helix' DNA-binding domain"/>
    <property type="match status" value="1"/>
</dbReference>
<dbReference type="Gene3D" id="1.10.10.10">
    <property type="entry name" value="Winged helix-like DNA-binding domain superfamily/Winged helix DNA-binding domain"/>
    <property type="match status" value="1"/>
</dbReference>
<dbReference type="Proteomes" id="UP001293718">
    <property type="component" value="Unassembled WGS sequence"/>
</dbReference>
<keyword evidence="3" id="KW-0238">DNA-binding</keyword>
<organism evidence="6 7">
    <name type="scientific">Azohydromonas lata</name>
    <dbReference type="NCBI Taxonomy" id="45677"/>
    <lineage>
        <taxon>Bacteria</taxon>
        <taxon>Pseudomonadati</taxon>
        <taxon>Pseudomonadota</taxon>
        <taxon>Betaproteobacteria</taxon>
        <taxon>Burkholderiales</taxon>
        <taxon>Sphaerotilaceae</taxon>
        <taxon>Azohydromonas</taxon>
    </lineage>
</organism>
<keyword evidence="7" id="KW-1185">Reference proteome</keyword>
<evidence type="ECO:0000256" key="2">
    <source>
        <dbReference type="ARBA" id="ARBA00023015"/>
    </source>
</evidence>
<dbReference type="InterPro" id="IPR036390">
    <property type="entry name" value="WH_DNA-bd_sf"/>
</dbReference>
<dbReference type="InterPro" id="IPR000847">
    <property type="entry name" value="LysR_HTH_N"/>
</dbReference>
<protein>
    <submittedName>
        <fullName evidence="6">LysR substrate-binding domain-containing protein</fullName>
    </submittedName>
</protein>
<dbReference type="PROSITE" id="PS50931">
    <property type="entry name" value="HTH_LYSR"/>
    <property type="match status" value="1"/>
</dbReference>
<comment type="similarity">
    <text evidence="1">Belongs to the LysR transcriptional regulatory family.</text>
</comment>
<keyword evidence="4" id="KW-0804">Transcription</keyword>
<sequence length="323" mass="34828">MAFPHFTTRQLDAYVAVAQLRSFGAAAERLALTTSAVSQLIAELEEVVGFRLFDRSTRRVALSAAGRDFLEPAQAVLRQMALASRAAEDLRSHASGLVRVAAPLAIAATILPAAIEAFARERPKVVVHIQDTTVERLCDAVVNTEVDFGIGPDRAVGNAVVRTTLFASPWVLWCAPSHALARQDPVRWPQLRDHPLVAAGRDHESGVAQMHHDLPDDERITPMEIVEHVTTALGLTACGLKATLGPAYVNGLAQSLGLVMRRIVEPEIQRAVCLYRPARRTASPAAQTFAEFLAQWLGQWSASQPWHGPVCPGLGVSAGAAPR</sequence>
<accession>A0ABU5IHC8</accession>
<evidence type="ECO:0000256" key="3">
    <source>
        <dbReference type="ARBA" id="ARBA00023125"/>
    </source>
</evidence>
<dbReference type="PANTHER" id="PTHR30419">
    <property type="entry name" value="HTH-TYPE TRANSCRIPTIONAL REGULATOR YBHD"/>
    <property type="match status" value="1"/>
</dbReference>
<comment type="caution">
    <text evidence="6">The sequence shown here is derived from an EMBL/GenBank/DDBJ whole genome shotgun (WGS) entry which is preliminary data.</text>
</comment>
<evidence type="ECO:0000256" key="1">
    <source>
        <dbReference type="ARBA" id="ARBA00009437"/>
    </source>
</evidence>
<feature type="domain" description="HTH lysR-type" evidence="5">
    <location>
        <begin position="6"/>
        <end position="63"/>
    </location>
</feature>
<proteinExistence type="inferred from homology"/>
<gene>
    <name evidence="6" type="ORF">SM757_12230</name>
</gene>
<evidence type="ECO:0000313" key="7">
    <source>
        <dbReference type="Proteomes" id="UP001293718"/>
    </source>
</evidence>
<dbReference type="SUPFAM" id="SSF53850">
    <property type="entry name" value="Periplasmic binding protein-like II"/>
    <property type="match status" value="1"/>
</dbReference>
<evidence type="ECO:0000256" key="4">
    <source>
        <dbReference type="ARBA" id="ARBA00023163"/>
    </source>
</evidence>
<name>A0ABU5IHC8_9BURK</name>
<reference evidence="6 7" key="1">
    <citation type="submission" date="2023-11" db="EMBL/GenBank/DDBJ databases">
        <title>Draft genome of Azohydromonas lata strain H1 (DSM1123), a polyhydroxyalkanoate producer.</title>
        <authorList>
            <person name="Traversa D."/>
            <person name="D'Addabbo P."/>
            <person name="Pazzani C."/>
            <person name="Manzari C."/>
            <person name="Chiara M."/>
            <person name="Scrascia M."/>
        </authorList>
    </citation>
    <scope>NUCLEOTIDE SEQUENCE [LARGE SCALE GENOMIC DNA]</scope>
    <source>
        <strain evidence="6 7">H1</strain>
    </source>
</reference>
<dbReference type="EMBL" id="JAXOJX010000017">
    <property type="protein sequence ID" value="MDZ5457338.1"/>
    <property type="molecule type" value="Genomic_DNA"/>
</dbReference>
<dbReference type="PANTHER" id="PTHR30419:SF30">
    <property type="entry name" value="LYSR FAMILY TRANSCRIPTIONAL REGULATOR"/>
    <property type="match status" value="1"/>
</dbReference>
<dbReference type="RefSeq" id="WP_084267968.1">
    <property type="nucleotide sequence ID" value="NZ_JAXOJX010000017.1"/>
</dbReference>
<keyword evidence="2" id="KW-0805">Transcription regulation</keyword>
<dbReference type="Gene3D" id="3.40.190.290">
    <property type="match status" value="1"/>
</dbReference>
<dbReference type="InterPro" id="IPR036388">
    <property type="entry name" value="WH-like_DNA-bd_sf"/>
</dbReference>
<dbReference type="InterPro" id="IPR050950">
    <property type="entry name" value="HTH-type_LysR_regulators"/>
</dbReference>
<dbReference type="Pfam" id="PF03466">
    <property type="entry name" value="LysR_substrate"/>
    <property type="match status" value="1"/>
</dbReference>
<dbReference type="Pfam" id="PF00126">
    <property type="entry name" value="HTH_1"/>
    <property type="match status" value="1"/>
</dbReference>
<dbReference type="InterPro" id="IPR005119">
    <property type="entry name" value="LysR_subst-bd"/>
</dbReference>
<evidence type="ECO:0000313" key="6">
    <source>
        <dbReference type="EMBL" id="MDZ5457338.1"/>
    </source>
</evidence>